<accession>A0ABQ8UFN0</accession>
<sequence>MWVVTHPKSTPRKQLATQPISMPSDLSQSLLRPLLRRAPLLAFFRLKPRVVRGHDKKGVYSPAPAPTVAKISRTRHPLLDAQIEKALRGEVLDEEEIKDLCEKVISLLIWESNVKASAFKVFTEKHATSLSLATTLVAITGLDDRPSIDSPPSSPALPCSTAPSLPPLVE</sequence>
<name>A0ABQ8UFN0_9EUKA</name>
<proteinExistence type="predicted"/>
<gene>
    <name evidence="2" type="ORF">PAPYR_7979</name>
</gene>
<evidence type="ECO:0000313" key="3">
    <source>
        <dbReference type="Proteomes" id="UP001141327"/>
    </source>
</evidence>
<comment type="caution">
    <text evidence="2">The sequence shown here is derived from an EMBL/GenBank/DDBJ whole genome shotgun (WGS) entry which is preliminary data.</text>
</comment>
<evidence type="ECO:0000313" key="2">
    <source>
        <dbReference type="EMBL" id="KAJ4456676.1"/>
    </source>
</evidence>
<feature type="region of interest" description="Disordered" evidence="1">
    <location>
        <begin position="147"/>
        <end position="170"/>
    </location>
</feature>
<organism evidence="2 3">
    <name type="scientific">Paratrimastix pyriformis</name>
    <dbReference type="NCBI Taxonomy" id="342808"/>
    <lineage>
        <taxon>Eukaryota</taxon>
        <taxon>Metamonada</taxon>
        <taxon>Preaxostyla</taxon>
        <taxon>Paratrimastigidae</taxon>
        <taxon>Paratrimastix</taxon>
    </lineage>
</organism>
<reference evidence="2" key="1">
    <citation type="journal article" date="2022" name="bioRxiv">
        <title>Genomics of Preaxostyla Flagellates Illuminates Evolutionary Transitions and the Path Towards Mitochondrial Loss.</title>
        <authorList>
            <person name="Novak L.V.F."/>
            <person name="Treitli S.C."/>
            <person name="Pyrih J."/>
            <person name="Halakuc P."/>
            <person name="Pipaliya S.V."/>
            <person name="Vacek V."/>
            <person name="Brzon O."/>
            <person name="Soukal P."/>
            <person name="Eme L."/>
            <person name="Dacks J.B."/>
            <person name="Karnkowska A."/>
            <person name="Elias M."/>
            <person name="Hampl V."/>
        </authorList>
    </citation>
    <scope>NUCLEOTIDE SEQUENCE</scope>
    <source>
        <strain evidence="2">RCP-MX</strain>
    </source>
</reference>
<keyword evidence="3" id="KW-1185">Reference proteome</keyword>
<protein>
    <submittedName>
        <fullName evidence="2">Uncharacterized protein</fullName>
    </submittedName>
</protein>
<evidence type="ECO:0000256" key="1">
    <source>
        <dbReference type="SAM" id="MobiDB-lite"/>
    </source>
</evidence>
<dbReference type="Proteomes" id="UP001141327">
    <property type="component" value="Unassembled WGS sequence"/>
</dbReference>
<dbReference type="EMBL" id="JAPMOS010000063">
    <property type="protein sequence ID" value="KAJ4456676.1"/>
    <property type="molecule type" value="Genomic_DNA"/>
</dbReference>